<gene>
    <name evidence="2" type="ORF">KK060_11190</name>
</gene>
<dbReference type="Gene3D" id="3.40.50.300">
    <property type="entry name" value="P-loop containing nucleotide triphosphate hydrolases"/>
    <property type="match status" value="1"/>
</dbReference>
<evidence type="ECO:0000259" key="1">
    <source>
        <dbReference type="Pfam" id="PF14493"/>
    </source>
</evidence>
<dbReference type="CDD" id="cd18809">
    <property type="entry name" value="SF1_C_RecD"/>
    <property type="match status" value="1"/>
</dbReference>
<keyword evidence="3" id="KW-1185">Reference proteome</keyword>
<protein>
    <submittedName>
        <fullName evidence="2">Helix-turn-helix domain-containing protein</fullName>
    </submittedName>
</protein>
<dbReference type="Gene3D" id="2.30.30.940">
    <property type="match status" value="1"/>
</dbReference>
<reference evidence="2 3" key="1">
    <citation type="submission" date="2021-05" db="EMBL/GenBank/DDBJ databases">
        <title>A Polyphasic approach of four new species of the genus Ohtaekwangia: Ohtaekwangia histidinii sp. nov., Ohtaekwangia cretensis sp. nov., Ohtaekwangia indiensis sp. nov., Ohtaekwangia reichenbachii sp. nov. from diverse environment.</title>
        <authorList>
            <person name="Octaviana S."/>
        </authorList>
    </citation>
    <scope>NUCLEOTIDE SEQUENCE [LARGE SCALE GENOMIC DNA]</scope>
    <source>
        <strain evidence="2 3">PWU20</strain>
    </source>
</reference>
<sequence length="464" mass="52680">MYPVLERIELKVGAQIMFVRNDPEGNYYNGKLATVKEINGNDVWVELAGTSTRYKLKRERWENKKYALQKDNLELDEEVVGSFEQFPIKLAWAITVHKSQGLTFDKAIIDVGQAFADGQVYVALSRLRTLDGLVLRAKIQSTTISTDKQIVSFVKENHQPDRLNEVIKERQHGFLVQLIEQTFDFSSLARDLHYTIRNNETGAHKDGVKSVLQPIANALDAEKENTVKYRRQLAGLLSDHGLLVERLRKGSDYYKTLLAEKLKTLVLHQHEMHQHKRVKTYVNQLTELDVAFTRKLDELDKVLVLTEAILNGKENIDVEQLKVQSTAKRSLMMEEIRKLMPEISVKEQKKTKKEKKAKKDKTSEKSTYDISLELLKSGMTVTEIAAQRQLAVSTIEGHLAKGVASGAIPISTLADDETVREVSEAITTLPQEFTLKELFEKLNGRYGYGVLKAVVAHTEMSKSD</sequence>
<dbReference type="Pfam" id="PF14493">
    <property type="entry name" value="HTH_40"/>
    <property type="match status" value="1"/>
</dbReference>
<organism evidence="2 3">
    <name type="scientific">Chryseosolibacter indicus</name>
    <dbReference type="NCBI Taxonomy" id="2782351"/>
    <lineage>
        <taxon>Bacteria</taxon>
        <taxon>Pseudomonadati</taxon>
        <taxon>Bacteroidota</taxon>
        <taxon>Cytophagia</taxon>
        <taxon>Cytophagales</taxon>
        <taxon>Chryseotaleaceae</taxon>
        <taxon>Chryseosolibacter</taxon>
    </lineage>
</organism>
<dbReference type="Proteomes" id="UP000772618">
    <property type="component" value="Unassembled WGS sequence"/>
</dbReference>
<dbReference type="InterPro" id="IPR029491">
    <property type="entry name" value="Helicase_HTH"/>
</dbReference>
<accession>A0ABS5VSV0</accession>
<dbReference type="PANTHER" id="PTHR47642">
    <property type="entry name" value="ATP-DEPENDENT DNA HELICASE"/>
    <property type="match status" value="1"/>
</dbReference>
<dbReference type="InterPro" id="IPR051055">
    <property type="entry name" value="PIF1_helicase"/>
</dbReference>
<feature type="domain" description="Helicase Helix-turn-helix" evidence="1">
    <location>
        <begin position="367"/>
        <end position="454"/>
    </location>
</feature>
<name>A0ABS5VSV0_9BACT</name>
<evidence type="ECO:0000313" key="3">
    <source>
        <dbReference type="Proteomes" id="UP000772618"/>
    </source>
</evidence>
<dbReference type="SUPFAM" id="SSF52540">
    <property type="entry name" value="P-loop containing nucleoside triphosphate hydrolases"/>
    <property type="match status" value="1"/>
</dbReference>
<evidence type="ECO:0000313" key="2">
    <source>
        <dbReference type="EMBL" id="MBT1703849.1"/>
    </source>
</evidence>
<dbReference type="InterPro" id="IPR027417">
    <property type="entry name" value="P-loop_NTPase"/>
</dbReference>
<comment type="caution">
    <text evidence="2">The sequence shown here is derived from an EMBL/GenBank/DDBJ whole genome shotgun (WGS) entry which is preliminary data.</text>
</comment>
<proteinExistence type="predicted"/>
<dbReference type="EMBL" id="JAHESD010000021">
    <property type="protein sequence ID" value="MBT1703849.1"/>
    <property type="molecule type" value="Genomic_DNA"/>
</dbReference>
<dbReference type="PANTHER" id="PTHR47642:SF5">
    <property type="entry name" value="ATP-DEPENDENT DNA HELICASE"/>
    <property type="match status" value="1"/>
</dbReference>